<comment type="caution">
    <text evidence="3">The sequence shown here is derived from an EMBL/GenBank/DDBJ whole genome shotgun (WGS) entry which is preliminary data.</text>
</comment>
<evidence type="ECO:0000313" key="3">
    <source>
        <dbReference type="EMBL" id="VEL06649.1"/>
    </source>
</evidence>
<reference evidence="3" key="1">
    <citation type="submission" date="2018-11" db="EMBL/GenBank/DDBJ databases">
        <authorList>
            <consortium name="Pathogen Informatics"/>
        </authorList>
    </citation>
    <scope>NUCLEOTIDE SEQUENCE</scope>
</reference>
<dbReference type="GO" id="GO:0006511">
    <property type="term" value="P:ubiquitin-dependent protein catabolic process"/>
    <property type="evidence" value="ECO:0007669"/>
    <property type="project" value="InterPro"/>
</dbReference>
<evidence type="ECO:0000259" key="2">
    <source>
        <dbReference type="PROSITE" id="PS50069"/>
    </source>
</evidence>
<dbReference type="InterPro" id="IPR059120">
    <property type="entry name" value="Cullin-like_AB"/>
</dbReference>
<dbReference type="SMART" id="SM00884">
    <property type="entry name" value="Cullin_Nedd8"/>
    <property type="match status" value="1"/>
</dbReference>
<accession>A0A448W9T8</accession>
<dbReference type="EMBL" id="CAAALY010000173">
    <property type="protein sequence ID" value="VEL06649.1"/>
    <property type="molecule type" value="Genomic_DNA"/>
</dbReference>
<feature type="domain" description="Cullin family profile" evidence="2">
    <location>
        <begin position="23"/>
        <end position="64"/>
    </location>
</feature>
<protein>
    <recommendedName>
        <fullName evidence="2">Cullin family profile domain-containing protein</fullName>
    </recommendedName>
</protein>
<dbReference type="Gene3D" id="3.30.230.130">
    <property type="entry name" value="Cullin, Chain C, Domain 2"/>
    <property type="match status" value="1"/>
</dbReference>
<sequence>MVWRMAKLTDDADYDAGETFEKVSTYQMIILMKFNQQPRYTYEELARETGIPDRDLMRSLMALALAKPTQRFLCKEPRSKDIGPQDVFFVNDSFASKHYKIKVTNITVKETEPEQQETRALVDENRRFAIDATIVRVMKARKTLSHNELLAEVVEKLMNHFKPTPPVIKSRIEALIEREFIARCPEDKRIYKYLT</sequence>
<dbReference type="SUPFAM" id="SSF75632">
    <property type="entry name" value="Cullin homology domain"/>
    <property type="match status" value="1"/>
</dbReference>
<evidence type="ECO:0000256" key="1">
    <source>
        <dbReference type="PROSITE-ProRule" id="PRU00330"/>
    </source>
</evidence>
<organism evidence="3 4">
    <name type="scientific">Protopolystoma xenopodis</name>
    <dbReference type="NCBI Taxonomy" id="117903"/>
    <lineage>
        <taxon>Eukaryota</taxon>
        <taxon>Metazoa</taxon>
        <taxon>Spiralia</taxon>
        <taxon>Lophotrochozoa</taxon>
        <taxon>Platyhelminthes</taxon>
        <taxon>Monogenea</taxon>
        <taxon>Polyopisthocotylea</taxon>
        <taxon>Polystomatidea</taxon>
        <taxon>Polystomatidae</taxon>
        <taxon>Protopolystoma</taxon>
    </lineage>
</organism>
<dbReference type="GO" id="GO:0031625">
    <property type="term" value="F:ubiquitin protein ligase binding"/>
    <property type="evidence" value="ECO:0007669"/>
    <property type="project" value="InterPro"/>
</dbReference>
<dbReference type="InterPro" id="IPR036390">
    <property type="entry name" value="WH_DNA-bd_sf"/>
</dbReference>
<gene>
    <name evidence="3" type="ORF">PXEA_LOCUS89</name>
</gene>
<dbReference type="InterPro" id="IPR045093">
    <property type="entry name" value="Cullin"/>
</dbReference>
<name>A0A448W9T8_9PLAT</name>
<dbReference type="InterPro" id="IPR016158">
    <property type="entry name" value="Cullin_homology"/>
</dbReference>
<comment type="similarity">
    <text evidence="1">Belongs to the cullin family.</text>
</comment>
<dbReference type="InterPro" id="IPR036317">
    <property type="entry name" value="Cullin_homology_sf"/>
</dbReference>
<dbReference type="InterPro" id="IPR019559">
    <property type="entry name" value="Cullin_neddylation_domain"/>
</dbReference>
<dbReference type="Gene3D" id="1.10.10.10">
    <property type="entry name" value="Winged helix-like DNA-binding domain superfamily/Winged helix DNA-binding domain"/>
    <property type="match status" value="1"/>
</dbReference>
<keyword evidence="4" id="KW-1185">Reference proteome</keyword>
<dbReference type="InterPro" id="IPR036388">
    <property type="entry name" value="WH-like_DNA-bd_sf"/>
</dbReference>
<dbReference type="SUPFAM" id="SSF46785">
    <property type="entry name" value="Winged helix' DNA-binding domain"/>
    <property type="match status" value="1"/>
</dbReference>
<dbReference type="OrthoDB" id="6260715at2759"/>
<dbReference type="Pfam" id="PF10557">
    <property type="entry name" value="Cullin_Nedd8"/>
    <property type="match status" value="1"/>
</dbReference>
<dbReference type="Proteomes" id="UP000784294">
    <property type="component" value="Unassembled WGS sequence"/>
</dbReference>
<dbReference type="Pfam" id="PF26557">
    <property type="entry name" value="Cullin_AB"/>
    <property type="match status" value="1"/>
</dbReference>
<dbReference type="PROSITE" id="PS50069">
    <property type="entry name" value="CULLIN_2"/>
    <property type="match status" value="1"/>
</dbReference>
<proteinExistence type="inferred from homology"/>
<dbReference type="FunFam" id="1.10.10.10:FF:000091">
    <property type="entry name" value="Cullin 3"/>
    <property type="match status" value="1"/>
</dbReference>
<dbReference type="AlphaFoldDB" id="A0A448W9T8"/>
<dbReference type="PANTHER" id="PTHR11932">
    <property type="entry name" value="CULLIN"/>
    <property type="match status" value="1"/>
</dbReference>
<evidence type="ECO:0000313" key="4">
    <source>
        <dbReference type="Proteomes" id="UP000784294"/>
    </source>
</evidence>